<proteinExistence type="predicted"/>
<comment type="caution">
    <text evidence="1">The sequence shown here is derived from an EMBL/GenBank/DDBJ whole genome shotgun (WGS) entry which is preliminary data.</text>
</comment>
<dbReference type="OrthoDB" id="4369127at2759"/>
<dbReference type="EMBL" id="BMAV01026851">
    <property type="protein sequence ID" value="GFS54011.1"/>
    <property type="molecule type" value="Genomic_DNA"/>
</dbReference>
<evidence type="ECO:0000313" key="1">
    <source>
        <dbReference type="EMBL" id="GFS54011.1"/>
    </source>
</evidence>
<name>A0A8X6INW8_9ARAC</name>
<dbReference type="Proteomes" id="UP000886998">
    <property type="component" value="Unassembled WGS sequence"/>
</dbReference>
<organism evidence="1 2">
    <name type="scientific">Trichonephila inaurata madagascariensis</name>
    <dbReference type="NCBI Taxonomy" id="2747483"/>
    <lineage>
        <taxon>Eukaryota</taxon>
        <taxon>Metazoa</taxon>
        <taxon>Ecdysozoa</taxon>
        <taxon>Arthropoda</taxon>
        <taxon>Chelicerata</taxon>
        <taxon>Arachnida</taxon>
        <taxon>Araneae</taxon>
        <taxon>Araneomorphae</taxon>
        <taxon>Entelegynae</taxon>
        <taxon>Araneoidea</taxon>
        <taxon>Nephilidae</taxon>
        <taxon>Trichonephila</taxon>
        <taxon>Trichonephila inaurata</taxon>
    </lineage>
</organism>
<dbReference type="AlphaFoldDB" id="A0A8X6INW8"/>
<reference evidence="1" key="1">
    <citation type="submission" date="2020-08" db="EMBL/GenBank/DDBJ databases">
        <title>Multicomponent nature underlies the extraordinary mechanical properties of spider dragline silk.</title>
        <authorList>
            <person name="Kono N."/>
            <person name="Nakamura H."/>
            <person name="Mori M."/>
            <person name="Yoshida Y."/>
            <person name="Ohtoshi R."/>
            <person name="Malay A.D."/>
            <person name="Moran D.A.P."/>
            <person name="Tomita M."/>
            <person name="Numata K."/>
            <person name="Arakawa K."/>
        </authorList>
    </citation>
    <scope>NUCLEOTIDE SEQUENCE</scope>
</reference>
<sequence length="98" mass="11456">MTWTSLIRMVVSIQTLIYYQNTLSETIAENFDEIPAIAAIADYIKEQLKDKYLKSIIKTLEKGDGYQSNQIRSYVLYRRNYDSMGQQWLLVVTKQTPP</sequence>
<gene>
    <name evidence="1" type="primary">pol_2339</name>
    <name evidence="1" type="ORF">TNIN_352571</name>
</gene>
<evidence type="ECO:0000313" key="2">
    <source>
        <dbReference type="Proteomes" id="UP000886998"/>
    </source>
</evidence>
<accession>A0A8X6INW8</accession>
<keyword evidence="2" id="KW-1185">Reference proteome</keyword>
<protein>
    <submittedName>
        <fullName evidence="1">Retrovirus-related Pol polyprotein from transposon 17.6</fullName>
    </submittedName>
</protein>